<dbReference type="EMBL" id="GEDG01018746">
    <property type="protein sequence ID" value="JAP20528.1"/>
    <property type="molecule type" value="Transcribed_RNA"/>
</dbReference>
<name>A0A0V0HKS0_SOLCH</name>
<evidence type="ECO:0000256" key="1">
    <source>
        <dbReference type="SAM" id="SignalP"/>
    </source>
</evidence>
<feature type="chain" id="PRO_5006865922" evidence="1">
    <location>
        <begin position="19"/>
        <end position="77"/>
    </location>
</feature>
<sequence length="77" mass="8877">MVVMQAILVFIWCRATFSKQAAVITQEPPALPQKRLDIFVIHKSRGYSKPFDSRLRPVLRTLNSDRWFDTVAVSAEE</sequence>
<dbReference type="AlphaFoldDB" id="A0A0V0HKS0"/>
<keyword evidence="1" id="KW-0732">Signal</keyword>
<organism evidence="2">
    <name type="scientific">Solanum chacoense</name>
    <name type="common">Chaco potato</name>
    <dbReference type="NCBI Taxonomy" id="4108"/>
    <lineage>
        <taxon>Eukaryota</taxon>
        <taxon>Viridiplantae</taxon>
        <taxon>Streptophyta</taxon>
        <taxon>Embryophyta</taxon>
        <taxon>Tracheophyta</taxon>
        <taxon>Spermatophyta</taxon>
        <taxon>Magnoliopsida</taxon>
        <taxon>eudicotyledons</taxon>
        <taxon>Gunneridae</taxon>
        <taxon>Pentapetalae</taxon>
        <taxon>asterids</taxon>
        <taxon>lamiids</taxon>
        <taxon>Solanales</taxon>
        <taxon>Solanaceae</taxon>
        <taxon>Solanoideae</taxon>
        <taxon>Solaneae</taxon>
        <taxon>Solanum</taxon>
    </lineage>
</organism>
<reference evidence="2" key="1">
    <citation type="submission" date="2015-12" db="EMBL/GenBank/DDBJ databases">
        <title>Gene expression during late stages of embryo sac development: a critical building block for successful pollen-pistil interactions.</title>
        <authorList>
            <person name="Liu Y."/>
            <person name="Joly V."/>
            <person name="Sabar M."/>
            <person name="Matton D.P."/>
        </authorList>
    </citation>
    <scope>NUCLEOTIDE SEQUENCE</scope>
</reference>
<accession>A0A0V0HKS0</accession>
<feature type="signal peptide" evidence="1">
    <location>
        <begin position="1"/>
        <end position="18"/>
    </location>
</feature>
<protein>
    <submittedName>
        <fullName evidence="2">Putative ovule protein</fullName>
    </submittedName>
</protein>
<proteinExistence type="predicted"/>
<evidence type="ECO:0000313" key="2">
    <source>
        <dbReference type="EMBL" id="JAP20528.1"/>
    </source>
</evidence>